<evidence type="ECO:0000256" key="2">
    <source>
        <dbReference type="ARBA" id="ARBA00023136"/>
    </source>
</evidence>
<keyword evidence="4" id="KW-0732">Signal</keyword>
<feature type="domain" description="Glycine zipper 2TM" evidence="5">
    <location>
        <begin position="83"/>
        <end position="124"/>
    </location>
</feature>
<sequence length="173" mass="17927">MLKFTRFASLASAAVVVAGLTACAAPNYPNQNQNYPSPNQASQGQYPAAQYPSSNTQANYAEYGRINNIEVIRSQGSGSTSGAGAILGGLAGAVIGNQIGSGNGRTAAQIAGVAGGAFAGNAIEKNNRSQSVESFRITVQLDRGGLRSYDIPSANDLRTGDRVRVENGQIFRN</sequence>
<evidence type="ECO:0000259" key="5">
    <source>
        <dbReference type="Pfam" id="PF05433"/>
    </source>
</evidence>
<keyword evidence="7" id="KW-1185">Reference proteome</keyword>
<comment type="subcellular location">
    <subcellularLocation>
        <location evidence="1">Membrane</location>
    </subcellularLocation>
</comment>
<dbReference type="InterPro" id="IPR008816">
    <property type="entry name" value="Gly_zipper_2TM_dom"/>
</dbReference>
<feature type="signal peptide" evidence="4">
    <location>
        <begin position="1"/>
        <end position="24"/>
    </location>
</feature>
<dbReference type="PANTHER" id="PTHR35603">
    <property type="match status" value="1"/>
</dbReference>
<dbReference type="GO" id="GO:0019867">
    <property type="term" value="C:outer membrane"/>
    <property type="evidence" value="ECO:0007669"/>
    <property type="project" value="InterPro"/>
</dbReference>
<accession>A0A6H2HA14</accession>
<reference evidence="6 7" key="1">
    <citation type="submission" date="2020-04" db="EMBL/GenBank/DDBJ databases">
        <title>Complete genome of a Psychrophilic, Marine, Gas Vacuolate Bacterium Polaromonas vacuolata KCTC 22033T.</title>
        <authorList>
            <person name="Hwang K."/>
            <person name="Kim K.M."/>
        </authorList>
    </citation>
    <scope>NUCLEOTIDE SEQUENCE [LARGE SCALE GENOMIC DNA]</scope>
    <source>
        <strain evidence="6 7">KCTC 22033</strain>
    </source>
</reference>
<dbReference type="InterPro" id="IPR051407">
    <property type="entry name" value="Bact_OM_lipoprot/Surf_antigen"/>
</dbReference>
<evidence type="ECO:0000256" key="4">
    <source>
        <dbReference type="SAM" id="SignalP"/>
    </source>
</evidence>
<organism evidence="6 7">
    <name type="scientific">Polaromonas vacuolata</name>
    <dbReference type="NCBI Taxonomy" id="37448"/>
    <lineage>
        <taxon>Bacteria</taxon>
        <taxon>Pseudomonadati</taxon>
        <taxon>Pseudomonadota</taxon>
        <taxon>Betaproteobacteria</taxon>
        <taxon>Burkholderiales</taxon>
        <taxon>Comamonadaceae</taxon>
        <taxon>Polaromonas</taxon>
    </lineage>
</organism>
<name>A0A6H2HA14_9BURK</name>
<dbReference type="RefSeq" id="WP_168922341.1">
    <property type="nucleotide sequence ID" value="NZ_CP051461.1"/>
</dbReference>
<feature type="region of interest" description="Disordered" evidence="3">
    <location>
        <begin position="31"/>
        <end position="52"/>
    </location>
</feature>
<dbReference type="AlphaFoldDB" id="A0A6H2HA14"/>
<protein>
    <recommendedName>
        <fullName evidence="5">Glycine zipper 2TM domain-containing protein</fullName>
    </recommendedName>
</protein>
<dbReference type="EMBL" id="CP051461">
    <property type="protein sequence ID" value="QJC56722.1"/>
    <property type="molecule type" value="Genomic_DNA"/>
</dbReference>
<dbReference type="PROSITE" id="PS51257">
    <property type="entry name" value="PROKAR_LIPOPROTEIN"/>
    <property type="match status" value="1"/>
</dbReference>
<dbReference type="PANTHER" id="PTHR35603:SF2">
    <property type="entry name" value="OUTER MEMBRANE LIPOPROTEIN"/>
    <property type="match status" value="1"/>
</dbReference>
<proteinExistence type="predicted"/>
<feature type="compositionally biased region" description="Low complexity" evidence="3">
    <location>
        <begin position="31"/>
        <end position="43"/>
    </location>
</feature>
<evidence type="ECO:0000313" key="7">
    <source>
        <dbReference type="Proteomes" id="UP000502041"/>
    </source>
</evidence>
<dbReference type="Pfam" id="PF05433">
    <property type="entry name" value="Rick_17kDa_Anti"/>
    <property type="match status" value="1"/>
</dbReference>
<evidence type="ECO:0000256" key="1">
    <source>
        <dbReference type="ARBA" id="ARBA00004370"/>
    </source>
</evidence>
<keyword evidence="2" id="KW-0472">Membrane</keyword>
<evidence type="ECO:0000313" key="6">
    <source>
        <dbReference type="EMBL" id="QJC56722.1"/>
    </source>
</evidence>
<feature type="chain" id="PRO_5026044438" description="Glycine zipper 2TM domain-containing protein" evidence="4">
    <location>
        <begin position="25"/>
        <end position="173"/>
    </location>
</feature>
<dbReference type="KEGG" id="pvac:HC248_02032"/>
<gene>
    <name evidence="6" type="ORF">HC248_02032</name>
</gene>
<evidence type="ECO:0000256" key="3">
    <source>
        <dbReference type="SAM" id="MobiDB-lite"/>
    </source>
</evidence>
<dbReference type="Proteomes" id="UP000502041">
    <property type="component" value="Chromosome"/>
</dbReference>